<keyword evidence="1" id="KW-0614">Plasmid</keyword>
<name>A0A0U1QTF1_YERP3</name>
<dbReference type="AlphaFoldDB" id="A0A0U1QTF1"/>
<dbReference type="EMBL" id="CP000719">
    <property type="protein sequence ID" value="ABS45660.1"/>
    <property type="molecule type" value="Genomic_DNA"/>
</dbReference>
<sequence>MYLESFKNKYKSIWSSFETNHTYISQHDLHSILSLSNDSSSFNSISMHELNTLGMLIPWDYSKLIAECTTQKETLLLTSHSVSVLSELPAMCIYICQSDEPHSGFWLAINSTPAGYAINILRATPQGLRFNALLLKDYGSFLDSLTVSLRARFSSIPNTNEFQVSKMVANSLSHLIPIFSTLVSLCLNQHFMTVITNNKFDYQEQPMIINIAN</sequence>
<dbReference type="HOGENOM" id="CLU_1293939_0_0_6"/>
<accession>A0A0U1QTF1</accession>
<evidence type="ECO:0000313" key="2">
    <source>
        <dbReference type="Proteomes" id="UP000002412"/>
    </source>
</evidence>
<proteinExistence type="predicted"/>
<evidence type="ECO:0000313" key="1">
    <source>
        <dbReference type="EMBL" id="ABS45660.1"/>
    </source>
</evidence>
<gene>
    <name evidence="1" type="ordered locus">YpsIP31758_B0036</name>
</gene>
<protein>
    <submittedName>
        <fullName evidence="1">Uncharacterized protein</fullName>
    </submittedName>
</protein>
<reference evidence="1 2" key="1">
    <citation type="journal article" date="2007" name="PLoS Genet.">
        <title>The complete genome sequence of Yersinia pseudotuberculosis IP31758, the causative agent of Far East scarlet-like fever.</title>
        <authorList>
            <person name="Eppinger M."/>
            <person name="Rosovitz M.J."/>
            <person name="Fricke W.F."/>
            <person name="Rasko D.A."/>
            <person name="Kokorina G."/>
            <person name="Fayolle C."/>
            <person name="Lindler L.E."/>
            <person name="Carniel E."/>
            <person name="Ravel J."/>
        </authorList>
    </citation>
    <scope>NUCLEOTIDE SEQUENCE [LARGE SCALE GENOMIC DNA]</scope>
    <source>
        <strain evidence="1 2">IP 31758</strain>
        <plasmid evidence="2">Plasmid plasmid_153kb</plasmid>
    </source>
</reference>
<dbReference type="KEGG" id="ypi:YpsIP31758_B0036"/>
<organism evidence="1 2">
    <name type="scientific">Yersinia pseudotuberculosis serotype O:1b (strain IP 31758)</name>
    <dbReference type="NCBI Taxonomy" id="349747"/>
    <lineage>
        <taxon>Bacteria</taxon>
        <taxon>Pseudomonadati</taxon>
        <taxon>Pseudomonadota</taxon>
        <taxon>Gammaproteobacteria</taxon>
        <taxon>Enterobacterales</taxon>
        <taxon>Yersiniaceae</taxon>
        <taxon>Yersinia</taxon>
    </lineage>
</organism>
<geneLocation type="plasmid" evidence="2">
    <name>plasmid_153kb</name>
</geneLocation>
<dbReference type="Proteomes" id="UP000002412">
    <property type="component" value="Plasmid p_153kb"/>
</dbReference>